<dbReference type="Proteomes" id="UP000574761">
    <property type="component" value="Unassembled WGS sequence"/>
</dbReference>
<keyword evidence="1" id="KW-0812">Transmembrane</keyword>
<organism evidence="2 3">
    <name type="scientific">Mycoplana azooxidifex</name>
    <dbReference type="NCBI Taxonomy" id="1636188"/>
    <lineage>
        <taxon>Bacteria</taxon>
        <taxon>Pseudomonadati</taxon>
        <taxon>Pseudomonadota</taxon>
        <taxon>Alphaproteobacteria</taxon>
        <taxon>Hyphomicrobiales</taxon>
        <taxon>Rhizobiaceae</taxon>
        <taxon>Mycoplana</taxon>
    </lineage>
</organism>
<reference evidence="2 3" key="1">
    <citation type="submission" date="2020-08" db="EMBL/GenBank/DDBJ databases">
        <title>Genomic Encyclopedia of Type Strains, Phase IV (KMG-IV): sequencing the most valuable type-strain genomes for metagenomic binning, comparative biology and taxonomic classification.</title>
        <authorList>
            <person name="Goeker M."/>
        </authorList>
    </citation>
    <scope>NUCLEOTIDE SEQUENCE [LARGE SCALE GENOMIC DNA]</scope>
    <source>
        <strain evidence="2 3">DSM 100211</strain>
    </source>
</reference>
<evidence type="ECO:0000313" key="2">
    <source>
        <dbReference type="EMBL" id="MBB3979362.1"/>
    </source>
</evidence>
<dbReference type="EMBL" id="JACIEE010000010">
    <property type="protein sequence ID" value="MBB3979362.1"/>
    <property type="molecule type" value="Genomic_DNA"/>
</dbReference>
<comment type="caution">
    <text evidence="2">The sequence shown here is derived from an EMBL/GenBank/DDBJ whole genome shotgun (WGS) entry which is preliminary data.</text>
</comment>
<sequence>MKKTTMTRILIVFAILAAVGIFVPTIMYPHTDGGVSGWVYDFQGLIGGGLALIAAAVTIMQMQSSDEEQAARHREQIGLQVRNDNIAIQNFKNDVPRSLRDQADAIKEFVAMEGVNDTEIELTPENAVAFIWAMIAVQETLRILDEDRTMKDCGHLFSPKLRATMAGCHVMAEMTQDKFGKGYFIDMTVKPDMELLATQMKKNTQAQSWFNGLEQLQRELAEESEKWAAMSLIA</sequence>
<keyword evidence="1" id="KW-0472">Membrane</keyword>
<evidence type="ECO:0000313" key="3">
    <source>
        <dbReference type="Proteomes" id="UP000574761"/>
    </source>
</evidence>
<accession>A0A7W6DEV8</accession>
<evidence type="ECO:0000256" key="1">
    <source>
        <dbReference type="SAM" id="Phobius"/>
    </source>
</evidence>
<feature type="transmembrane region" description="Helical" evidence="1">
    <location>
        <begin position="42"/>
        <end position="60"/>
    </location>
</feature>
<dbReference type="AlphaFoldDB" id="A0A7W6DEV8"/>
<proteinExistence type="predicted"/>
<name>A0A7W6DEV8_9HYPH</name>
<gene>
    <name evidence="2" type="ORF">GGQ64_004602</name>
</gene>
<keyword evidence="1" id="KW-1133">Transmembrane helix</keyword>
<feature type="transmembrane region" description="Helical" evidence="1">
    <location>
        <begin position="9"/>
        <end position="30"/>
    </location>
</feature>
<protein>
    <submittedName>
        <fullName evidence="2">Uncharacterized protein</fullName>
    </submittedName>
</protein>
<keyword evidence="3" id="KW-1185">Reference proteome</keyword>
<dbReference type="RefSeq" id="WP_183807600.1">
    <property type="nucleotide sequence ID" value="NZ_JACIEE010000010.1"/>
</dbReference>